<proteinExistence type="predicted"/>
<dbReference type="NCBIfam" id="NF005734">
    <property type="entry name" value="PRK07559.1"/>
    <property type="match status" value="1"/>
</dbReference>
<dbReference type="Gene3D" id="2.70.40.10">
    <property type="match status" value="2"/>
</dbReference>
<feature type="domain" description="2'-deoxycytidine 5'-triphosphate deaminase N-terminal" evidence="3">
    <location>
        <begin position="4"/>
        <end position="165"/>
    </location>
</feature>
<name>A0AB38TC01_9HYPH</name>
<dbReference type="Proteomes" id="UP001060070">
    <property type="component" value="Chromosome"/>
</dbReference>
<feature type="domain" description="2'-deoxycytidine 5'-triphosphate deaminase C-terminal" evidence="4">
    <location>
        <begin position="171"/>
        <end position="360"/>
    </location>
</feature>
<evidence type="ECO:0000313" key="6">
    <source>
        <dbReference type="Proteomes" id="UP001060070"/>
    </source>
</evidence>
<evidence type="ECO:0000256" key="2">
    <source>
        <dbReference type="ARBA" id="ARBA00023080"/>
    </source>
</evidence>
<sequence length="364" mass="39791">MRQTGILPDQDISALFQSGALKSARALDTDQIQPASVDLRLGDKAWRVRASFLPGPNHKVSEKLDRLQLHEINLAEGAVLETGCVYIVPLLESLALPADISASANPKSSTGRLDIFTRVMTDRGHEFDKIAAGYHGPLFLEVSPRTFPIVVRTGSRLSQIRFRTGNALLSEAELHDLHRTQMLVATEPPNISGGGIALSIDLNGDQSGLVGYRGKHHTGLVDVDKRAAQEVVDFWEPIHKSGAGELVLDPDEFYILVSQEAVHVPPLYAAEMTPFDPLVGEFRVHYAGFFDPGFGHSASGGTGSRAVLEVRSHEVPFILDHGQIVGRLVYEHMLKRPQALYGTDLGSNYQAQGLKLSKHFRAAR</sequence>
<dbReference type="GO" id="GO:0008829">
    <property type="term" value="F:dCTP deaminase activity"/>
    <property type="evidence" value="ECO:0007669"/>
    <property type="project" value="UniProtKB-EC"/>
</dbReference>
<dbReference type="SUPFAM" id="SSF51283">
    <property type="entry name" value="dUTPase-like"/>
    <property type="match status" value="2"/>
</dbReference>
<gene>
    <name evidence="5" type="ORF">LRP29_30980</name>
</gene>
<dbReference type="CDD" id="cd07557">
    <property type="entry name" value="trimeric_dUTPase"/>
    <property type="match status" value="1"/>
</dbReference>
<protein>
    <submittedName>
        <fullName evidence="5">2'-deoxycytidine 5'-triphosphate deaminase</fullName>
        <ecNumber evidence="5">3.5.4.13</ecNumber>
    </submittedName>
</protein>
<dbReference type="EC" id="3.5.4.13" evidence="5"/>
<dbReference type="PANTHER" id="PTHR42680">
    <property type="entry name" value="DCTP DEAMINASE"/>
    <property type="match status" value="1"/>
</dbReference>
<keyword evidence="2" id="KW-0546">Nucleotide metabolism</keyword>
<dbReference type="PANTHER" id="PTHR42680:SF3">
    <property type="entry name" value="DCTP DEAMINASE"/>
    <property type="match status" value="1"/>
</dbReference>
<dbReference type="RefSeq" id="WP_024503158.1">
    <property type="nucleotide sequence ID" value="NZ_CP088147.1"/>
</dbReference>
<dbReference type="Pfam" id="PF06559">
    <property type="entry name" value="DCD_N"/>
    <property type="match status" value="1"/>
</dbReference>
<dbReference type="GO" id="GO:0009394">
    <property type="term" value="P:2'-deoxyribonucleotide metabolic process"/>
    <property type="evidence" value="ECO:0007669"/>
    <property type="project" value="InterPro"/>
</dbReference>
<dbReference type="InterPro" id="IPR053811">
    <property type="entry name" value="DCD_C"/>
</dbReference>
<keyword evidence="1 5" id="KW-0378">Hydrolase</keyword>
<evidence type="ECO:0000259" key="3">
    <source>
        <dbReference type="Pfam" id="PF06559"/>
    </source>
</evidence>
<evidence type="ECO:0000259" key="4">
    <source>
        <dbReference type="Pfam" id="PF22569"/>
    </source>
</evidence>
<dbReference type="AlphaFoldDB" id="A0AB38TC01"/>
<dbReference type="InterPro" id="IPR036157">
    <property type="entry name" value="dUTPase-like_sf"/>
</dbReference>
<keyword evidence="6" id="KW-1185">Reference proteome</keyword>
<organism evidence="5 6">
    <name type="scientific">Mesorhizobium ciceri</name>
    <dbReference type="NCBI Taxonomy" id="39645"/>
    <lineage>
        <taxon>Bacteria</taxon>
        <taxon>Pseudomonadati</taxon>
        <taxon>Pseudomonadota</taxon>
        <taxon>Alphaproteobacteria</taxon>
        <taxon>Hyphomicrobiales</taxon>
        <taxon>Phyllobacteriaceae</taxon>
        <taxon>Mesorhizobium</taxon>
    </lineage>
</organism>
<dbReference type="InterPro" id="IPR010550">
    <property type="entry name" value="DCD_N"/>
</dbReference>
<dbReference type="EMBL" id="CP088147">
    <property type="protein sequence ID" value="UTU51827.1"/>
    <property type="molecule type" value="Genomic_DNA"/>
</dbReference>
<accession>A0AB38TC01</accession>
<evidence type="ECO:0000313" key="5">
    <source>
        <dbReference type="EMBL" id="UTU51827.1"/>
    </source>
</evidence>
<dbReference type="InterPro" id="IPR033704">
    <property type="entry name" value="dUTPase_trimeric"/>
</dbReference>
<dbReference type="Pfam" id="PF22569">
    <property type="entry name" value="DCD_C"/>
    <property type="match status" value="1"/>
</dbReference>
<evidence type="ECO:0000256" key="1">
    <source>
        <dbReference type="ARBA" id="ARBA00022801"/>
    </source>
</evidence>
<reference evidence="5 6" key="1">
    <citation type="journal article" date="2022" name="Microbiol. Resour. Announc.">
        <title>Complete Genome Sequence of Mesorhizobium ciceri Strain R30, a Rhizobium Used as a Commercial Inoculant for Chickpea in Argentina.</title>
        <authorList>
            <person name="Foresto E."/>
            <person name="Revale S."/>
            <person name="Primo E."/>
            <person name="Nievas F."/>
            <person name="Carezzano E."/>
            <person name="Puente M."/>
            <person name="Alzari P."/>
            <person name="Mart M."/>
            <person name="Ben-Assaya M."/>
            <person name="Mornico D."/>
            <person name="Santoro M."/>
            <person name="Mart F."/>
            <person name="Giordano W."/>
            <person name="Bogino P."/>
        </authorList>
    </citation>
    <scope>NUCLEOTIDE SEQUENCE [LARGE SCALE GENOMIC DNA]</scope>
    <source>
        <strain evidence="5 6">R30</strain>
    </source>
</reference>